<feature type="region of interest" description="Disordered" evidence="1">
    <location>
        <begin position="297"/>
        <end position="359"/>
    </location>
</feature>
<evidence type="ECO:0000313" key="2">
    <source>
        <dbReference type="EMBL" id="CAF2957185.1"/>
    </source>
</evidence>
<reference evidence="2" key="1">
    <citation type="submission" date="2021-02" db="EMBL/GenBank/DDBJ databases">
        <authorList>
            <person name="Bekaert M."/>
        </authorList>
    </citation>
    <scope>NUCLEOTIDE SEQUENCE</scope>
    <source>
        <strain evidence="2">IoA-00</strain>
    </source>
</reference>
<dbReference type="AlphaFoldDB" id="A0A7R8H9Z3"/>
<evidence type="ECO:0000313" key="3">
    <source>
        <dbReference type="Proteomes" id="UP000675881"/>
    </source>
</evidence>
<protein>
    <submittedName>
        <fullName evidence="2">(salmon louse) hypothetical protein</fullName>
    </submittedName>
</protein>
<feature type="compositionally biased region" description="Low complexity" evidence="1">
    <location>
        <begin position="20"/>
        <end position="32"/>
    </location>
</feature>
<feature type="compositionally biased region" description="Polar residues" evidence="1">
    <location>
        <begin position="219"/>
        <end position="229"/>
    </location>
</feature>
<organism evidence="2 3">
    <name type="scientific">Lepeophtheirus salmonis</name>
    <name type="common">Salmon louse</name>
    <name type="synonym">Caligus salmonis</name>
    <dbReference type="NCBI Taxonomy" id="72036"/>
    <lineage>
        <taxon>Eukaryota</taxon>
        <taxon>Metazoa</taxon>
        <taxon>Ecdysozoa</taxon>
        <taxon>Arthropoda</taxon>
        <taxon>Crustacea</taxon>
        <taxon>Multicrustacea</taxon>
        <taxon>Hexanauplia</taxon>
        <taxon>Copepoda</taxon>
        <taxon>Siphonostomatoida</taxon>
        <taxon>Caligidae</taxon>
        <taxon>Lepeophtheirus</taxon>
    </lineage>
</organism>
<evidence type="ECO:0000256" key="1">
    <source>
        <dbReference type="SAM" id="MobiDB-lite"/>
    </source>
</evidence>
<feature type="compositionally biased region" description="Low complexity" evidence="1">
    <location>
        <begin position="302"/>
        <end position="323"/>
    </location>
</feature>
<proteinExistence type="predicted"/>
<accession>A0A7R8H9Z3</accession>
<feature type="compositionally biased region" description="Pro residues" evidence="1">
    <location>
        <begin position="33"/>
        <end position="47"/>
    </location>
</feature>
<gene>
    <name evidence="2" type="ORF">LSAA_10866</name>
</gene>
<feature type="region of interest" description="Disordered" evidence="1">
    <location>
        <begin position="199"/>
        <end position="240"/>
    </location>
</feature>
<feature type="region of interest" description="Disordered" evidence="1">
    <location>
        <begin position="1"/>
        <end position="55"/>
    </location>
</feature>
<feature type="region of interest" description="Disordered" evidence="1">
    <location>
        <begin position="255"/>
        <end position="276"/>
    </location>
</feature>
<dbReference type="EMBL" id="HG994584">
    <property type="protein sequence ID" value="CAF2957185.1"/>
    <property type="molecule type" value="Genomic_DNA"/>
</dbReference>
<sequence>MQEEGGEQSSVNPQKDEQLPIASPVAEAAAVVPVPPPPPPLPVPADPPSSQQDAGYLSLLAHISSAQRRVAEKEEALRSDSPSLPEEPAAKRTQMWLAQLGRYRQKSVQYEIEKNHEELWEEQIAKIKQNPREEEDDEEGGYLHLGGVEEHEQEHHHHVPGLIMTEEANIKEERAAEEERIIMGEPHDPLQLQLQAYEDQRGVSPPPSSPHQLKHIVSLPNTHSPPSTCKNEDDPELISSDGSVLKSILLDRIGRKRPSLDPTPVPPKANHQEDSTDILRRRLLGLKEEPVLLVVDVESDNNNKSSNSSNSNIKNSSNKISNNLRDSNIKKDEQSSSPENNKSSPKKKEEEGKSSIIEQKGTCSKAIQQFFSKTTKKGFNLCSHLCSETPTP</sequence>
<dbReference type="Proteomes" id="UP000675881">
    <property type="component" value="Chromosome 5"/>
</dbReference>
<name>A0A7R8H9Z3_LEPSM</name>
<feature type="region of interest" description="Disordered" evidence="1">
    <location>
        <begin position="71"/>
        <end position="92"/>
    </location>
</feature>
<keyword evidence="3" id="KW-1185">Reference proteome</keyword>
<dbReference type="OrthoDB" id="6381422at2759"/>